<name>A0A1M6NVE3_9FLAO</name>
<evidence type="ECO:0000313" key="1">
    <source>
        <dbReference type="EMBL" id="SHJ99574.1"/>
    </source>
</evidence>
<dbReference type="RefSeq" id="WP_073221883.1">
    <property type="nucleotide sequence ID" value="NZ_FNNS01000036.1"/>
</dbReference>
<dbReference type="AlphaFoldDB" id="A0A1M6NVE3"/>
<dbReference type="STRING" id="797419.SAMN05216556_13612"/>
<evidence type="ECO:0000313" key="2">
    <source>
        <dbReference type="Proteomes" id="UP000184172"/>
    </source>
</evidence>
<keyword evidence="2" id="KW-1185">Reference proteome</keyword>
<organism evidence="1 2">
    <name type="scientific">Aequorivita viscosa</name>
    <dbReference type="NCBI Taxonomy" id="797419"/>
    <lineage>
        <taxon>Bacteria</taxon>
        <taxon>Pseudomonadati</taxon>
        <taxon>Bacteroidota</taxon>
        <taxon>Flavobacteriia</taxon>
        <taxon>Flavobacteriales</taxon>
        <taxon>Flavobacteriaceae</taxon>
        <taxon>Aequorivita</taxon>
    </lineage>
</organism>
<protein>
    <recommendedName>
        <fullName evidence="3">YqcI/YcgG family protein</fullName>
    </recommendedName>
</protein>
<accession>A0A1M6NVE3</accession>
<dbReference type="PANTHER" id="PTHR40045">
    <property type="entry name" value="YCGG FAMILY PROTEIN"/>
    <property type="match status" value="1"/>
</dbReference>
<dbReference type="Pfam" id="PF08892">
    <property type="entry name" value="YqcI_YcgG"/>
    <property type="match status" value="1"/>
</dbReference>
<gene>
    <name evidence="1" type="ORF">SAMN04487908_13910</name>
</gene>
<dbReference type="OrthoDB" id="283514at2"/>
<dbReference type="EMBL" id="FQYV01000039">
    <property type="protein sequence ID" value="SHJ99574.1"/>
    <property type="molecule type" value="Genomic_DNA"/>
</dbReference>
<dbReference type="NCBIfam" id="NF041366">
    <property type="entry name" value="GntA_guanitoxin"/>
    <property type="match status" value="1"/>
</dbReference>
<proteinExistence type="predicted"/>
<dbReference type="PANTHER" id="PTHR40045:SF1">
    <property type="entry name" value="YQCI_YCGG FAMILY PROTEIN"/>
    <property type="match status" value="1"/>
</dbReference>
<dbReference type="InterPro" id="IPR014988">
    <property type="entry name" value="Uncharacterised_YqcI/YcgG"/>
</dbReference>
<sequence length="222" mass="25947">MKNQIHDKIDTTEAIREFILDDHPCVMAQSLVADENLTICDYETLNSSKTYHQILNDLQLYIDDVDSDTMKFQTFIATFTNDSFEDEISFENALWEFLYALHKIDPKPWDATTEADTESPKFSFSFLGNSFYIVGMHPKSSREARSAPFPMIVFNLHSQFEMLRETGRYSRVRDLIRRRDKAKQGTINPMLEDFGTESEARQYSGRAVKEDWKCPYNFKNTK</sequence>
<evidence type="ECO:0008006" key="3">
    <source>
        <dbReference type="Google" id="ProtNLM"/>
    </source>
</evidence>
<reference evidence="2" key="1">
    <citation type="submission" date="2016-11" db="EMBL/GenBank/DDBJ databases">
        <authorList>
            <person name="Varghese N."/>
            <person name="Submissions S."/>
        </authorList>
    </citation>
    <scope>NUCLEOTIDE SEQUENCE [LARGE SCALE GENOMIC DNA]</scope>
    <source>
        <strain evidence="2">DSM 26349</strain>
    </source>
</reference>
<dbReference type="Proteomes" id="UP000184172">
    <property type="component" value="Unassembled WGS sequence"/>
</dbReference>